<evidence type="ECO:0000259" key="2">
    <source>
        <dbReference type="Pfam" id="PF12146"/>
    </source>
</evidence>
<dbReference type="EMBL" id="DF820463">
    <property type="protein sequence ID" value="GAK54919.1"/>
    <property type="molecule type" value="Genomic_DNA"/>
</dbReference>
<dbReference type="PANTHER" id="PTHR12277">
    <property type="entry name" value="ALPHA/BETA HYDROLASE DOMAIN-CONTAINING PROTEIN"/>
    <property type="match status" value="1"/>
</dbReference>
<keyword evidence="1" id="KW-0472">Membrane</keyword>
<dbReference type="PANTHER" id="PTHR12277:SF81">
    <property type="entry name" value="PROTEIN ABHD13"/>
    <property type="match status" value="1"/>
</dbReference>
<dbReference type="SUPFAM" id="SSF53474">
    <property type="entry name" value="alpha/beta-Hydrolases"/>
    <property type="match status" value="1"/>
</dbReference>
<dbReference type="eggNOG" id="COG1073">
    <property type="taxonomic scope" value="Bacteria"/>
</dbReference>
<dbReference type="Proteomes" id="UP000030661">
    <property type="component" value="Unassembled WGS sequence"/>
</dbReference>
<dbReference type="HOGENOM" id="CLU_029375_2_1_0"/>
<evidence type="ECO:0000313" key="3">
    <source>
        <dbReference type="EMBL" id="GAK54919.1"/>
    </source>
</evidence>
<feature type="domain" description="Serine aminopeptidase S33" evidence="2">
    <location>
        <begin position="155"/>
        <end position="267"/>
    </location>
</feature>
<dbReference type="InterPro" id="IPR022742">
    <property type="entry name" value="Hydrolase_4"/>
</dbReference>
<keyword evidence="1" id="KW-1133">Transmembrane helix</keyword>
<dbReference type="InterPro" id="IPR029058">
    <property type="entry name" value="AB_hydrolase_fold"/>
</dbReference>
<reference evidence="3" key="1">
    <citation type="journal article" date="2015" name="PeerJ">
        <title>First genomic representation of candidate bacterial phylum KSB3 points to enhanced environmental sensing as a trigger of wastewater bulking.</title>
        <authorList>
            <person name="Sekiguchi Y."/>
            <person name="Ohashi A."/>
            <person name="Parks D.H."/>
            <person name="Yamauchi T."/>
            <person name="Tyson G.W."/>
            <person name="Hugenholtz P."/>
        </authorList>
    </citation>
    <scope>NUCLEOTIDE SEQUENCE [LARGE SCALE GENOMIC DNA]</scope>
</reference>
<keyword evidence="1" id="KW-0812">Transmembrane</keyword>
<dbReference type="STRING" id="1499967.U27_01750"/>
<evidence type="ECO:0000256" key="1">
    <source>
        <dbReference type="SAM" id="Phobius"/>
    </source>
</evidence>
<organism evidence="3">
    <name type="scientific">Vecturithrix granuli</name>
    <dbReference type="NCBI Taxonomy" id="1499967"/>
    <lineage>
        <taxon>Bacteria</taxon>
        <taxon>Candidatus Moduliflexota</taxon>
        <taxon>Candidatus Vecturitrichia</taxon>
        <taxon>Candidatus Vecturitrichales</taxon>
        <taxon>Candidatus Vecturitrichaceae</taxon>
        <taxon>Candidatus Vecturithrix</taxon>
    </lineage>
</organism>
<accession>A0A0S6W5P7</accession>
<evidence type="ECO:0000313" key="4">
    <source>
        <dbReference type="Proteomes" id="UP000030661"/>
    </source>
</evidence>
<protein>
    <submittedName>
        <fullName evidence="3">Phospholipase/carboxylesterase</fullName>
    </submittedName>
</protein>
<name>A0A0S6W5P7_VECG1</name>
<dbReference type="Pfam" id="PF12146">
    <property type="entry name" value="Hydrolase_4"/>
    <property type="match status" value="1"/>
</dbReference>
<proteinExistence type="predicted"/>
<feature type="transmembrane region" description="Helical" evidence="1">
    <location>
        <begin position="71"/>
        <end position="101"/>
    </location>
</feature>
<dbReference type="AlphaFoldDB" id="A0A0S6W5P7"/>
<keyword evidence="4" id="KW-1185">Reference proteome</keyword>
<gene>
    <name evidence="3" type="ORF">U27_01750</name>
</gene>
<dbReference type="Gene3D" id="3.40.50.1820">
    <property type="entry name" value="alpha/beta hydrolase"/>
    <property type="match status" value="1"/>
</dbReference>
<sequence length="354" mass="39743">MTGCRKEIKANYVVFCLGLPDEFVIPPSSRKIAKVRPTNLSSGRLRRSKNGGKFGTPDLWKCKLTILQKNMVAALLLVILKILGKVSIALVILVIVGIIGIRLAEQKMIYYPMVFPRGYWDTSHFPGRLEDCTFRTEDGVTLHGWFAHAVAPDTRPRRTLLFLHGNAGNITHRQTNIVHLIQCGLNVFIFDYRGYGKSEGTPSEQGLYADAASAYEYLLARKDVQPEHIVFFGRSLGGAVAVELATRKPCEKLILESTFTSIKGMVREIFGLLPVHYLIRSQFDSLAKIRTIHVPLLVIHGNQDTIVPFEQGKQLFAAANAPKFFYEIHGADHNDTYDIGGDAYFERLKAFIYE</sequence>